<protein>
    <submittedName>
        <fullName evidence="8">Subtilisin-like protein</fullName>
    </submittedName>
</protein>
<evidence type="ECO:0000256" key="5">
    <source>
        <dbReference type="PROSITE-ProRule" id="PRU01240"/>
    </source>
</evidence>
<dbReference type="InterPro" id="IPR023828">
    <property type="entry name" value="Peptidase_S8_Ser-AS"/>
</dbReference>
<dbReference type="Proteomes" id="UP000250266">
    <property type="component" value="Unassembled WGS sequence"/>
</dbReference>
<evidence type="ECO:0000259" key="7">
    <source>
        <dbReference type="Pfam" id="PF00082"/>
    </source>
</evidence>
<sequence length="213" mass="23360">VNIAILDTGIDVSHPLLRDKIVIEDCWDFVNNSASICDEVGHGTHTASLLAKTAPRARIFCGRVWRKRTEDENTGRLVAEAIIHAVDKWKVHIIVMPFAFPHRNQDIADAVDHAHSKKVLLFSAASNKSDLGLGFPAYLPEVICIYSNKASTIPSTFCKLGKERRNNFSTIGEEVEGAWPLHLNNGKETKRETGTSCSTPIAAGVAALILEYA</sequence>
<dbReference type="InterPro" id="IPR015500">
    <property type="entry name" value="Peptidase_S8_subtilisin-rel"/>
</dbReference>
<reference evidence="8 9" key="1">
    <citation type="journal article" date="2016" name="Nat. Commun.">
        <title>Ectomycorrhizal ecology is imprinted in the genome of the dominant symbiotic fungus Cenococcum geophilum.</title>
        <authorList>
            <consortium name="DOE Joint Genome Institute"/>
            <person name="Peter M."/>
            <person name="Kohler A."/>
            <person name="Ohm R.A."/>
            <person name="Kuo A."/>
            <person name="Krutzmann J."/>
            <person name="Morin E."/>
            <person name="Arend M."/>
            <person name="Barry K.W."/>
            <person name="Binder M."/>
            <person name="Choi C."/>
            <person name="Clum A."/>
            <person name="Copeland A."/>
            <person name="Grisel N."/>
            <person name="Haridas S."/>
            <person name="Kipfer T."/>
            <person name="LaButti K."/>
            <person name="Lindquist E."/>
            <person name="Lipzen A."/>
            <person name="Maire R."/>
            <person name="Meier B."/>
            <person name="Mihaltcheva S."/>
            <person name="Molinier V."/>
            <person name="Murat C."/>
            <person name="Poggeler S."/>
            <person name="Quandt C.A."/>
            <person name="Sperisen C."/>
            <person name="Tritt A."/>
            <person name="Tisserant E."/>
            <person name="Crous P.W."/>
            <person name="Henrissat B."/>
            <person name="Nehls U."/>
            <person name="Egli S."/>
            <person name="Spatafora J.W."/>
            <person name="Grigoriev I.V."/>
            <person name="Martin F.M."/>
        </authorList>
    </citation>
    <scope>NUCLEOTIDE SEQUENCE [LARGE SCALE GENOMIC DNA]</scope>
    <source>
        <strain evidence="8 9">CBS 459.81</strain>
    </source>
</reference>
<dbReference type="EMBL" id="KV745258">
    <property type="protein sequence ID" value="OCK75951.1"/>
    <property type="molecule type" value="Genomic_DNA"/>
</dbReference>
<dbReference type="PANTHER" id="PTHR43399">
    <property type="entry name" value="SUBTILISIN-RELATED"/>
    <property type="match status" value="1"/>
</dbReference>
<feature type="non-terminal residue" evidence="8">
    <location>
        <position position="213"/>
    </location>
</feature>
<accession>A0A8E2E240</accession>
<dbReference type="InterPro" id="IPR051048">
    <property type="entry name" value="Peptidase_S8/S53_subtilisin"/>
</dbReference>
<feature type="active site" description="Charge relay system" evidence="5">
    <location>
        <position position="42"/>
    </location>
</feature>
<dbReference type="PROSITE" id="PS00136">
    <property type="entry name" value="SUBTILASE_ASP"/>
    <property type="match status" value="1"/>
</dbReference>
<feature type="non-terminal residue" evidence="8">
    <location>
        <position position="1"/>
    </location>
</feature>
<keyword evidence="9" id="KW-1185">Reference proteome</keyword>
<dbReference type="PANTHER" id="PTHR43399:SF4">
    <property type="entry name" value="CELL WALL-ASSOCIATED PROTEASE"/>
    <property type="match status" value="1"/>
</dbReference>
<dbReference type="InterPro" id="IPR023827">
    <property type="entry name" value="Peptidase_S8_Asp-AS"/>
</dbReference>
<dbReference type="InterPro" id="IPR036852">
    <property type="entry name" value="Peptidase_S8/S53_dom_sf"/>
</dbReference>
<gene>
    <name evidence="8" type="ORF">K432DRAFT_260410</name>
</gene>
<dbReference type="PROSITE" id="PS51892">
    <property type="entry name" value="SUBTILASE"/>
    <property type="match status" value="1"/>
</dbReference>
<evidence type="ECO:0000256" key="4">
    <source>
        <dbReference type="ARBA" id="ARBA00022825"/>
    </source>
</evidence>
<feature type="domain" description="Peptidase S8/S53" evidence="7">
    <location>
        <begin position="2"/>
        <end position="211"/>
    </location>
</feature>
<dbReference type="AlphaFoldDB" id="A0A8E2E240"/>
<dbReference type="GO" id="GO:0004252">
    <property type="term" value="F:serine-type endopeptidase activity"/>
    <property type="evidence" value="ECO:0007669"/>
    <property type="project" value="UniProtKB-UniRule"/>
</dbReference>
<evidence type="ECO:0000256" key="3">
    <source>
        <dbReference type="ARBA" id="ARBA00022801"/>
    </source>
</evidence>
<dbReference type="PRINTS" id="PR00723">
    <property type="entry name" value="SUBTILISIN"/>
</dbReference>
<organism evidence="8 9">
    <name type="scientific">Lepidopterella palustris CBS 459.81</name>
    <dbReference type="NCBI Taxonomy" id="1314670"/>
    <lineage>
        <taxon>Eukaryota</taxon>
        <taxon>Fungi</taxon>
        <taxon>Dikarya</taxon>
        <taxon>Ascomycota</taxon>
        <taxon>Pezizomycotina</taxon>
        <taxon>Dothideomycetes</taxon>
        <taxon>Pleosporomycetidae</taxon>
        <taxon>Mytilinidiales</taxon>
        <taxon>Argynnaceae</taxon>
        <taxon>Lepidopterella</taxon>
    </lineage>
</organism>
<feature type="active site" description="Charge relay system" evidence="5">
    <location>
        <position position="7"/>
    </location>
</feature>
<evidence type="ECO:0000313" key="9">
    <source>
        <dbReference type="Proteomes" id="UP000250266"/>
    </source>
</evidence>
<dbReference type="CDD" id="cd00306">
    <property type="entry name" value="Peptidases_S8_S53"/>
    <property type="match status" value="1"/>
</dbReference>
<comment type="similarity">
    <text evidence="1 5 6">Belongs to the peptidase S8 family.</text>
</comment>
<dbReference type="InterPro" id="IPR000209">
    <property type="entry name" value="Peptidase_S8/S53_dom"/>
</dbReference>
<dbReference type="Pfam" id="PF00082">
    <property type="entry name" value="Peptidase_S8"/>
    <property type="match status" value="1"/>
</dbReference>
<evidence type="ECO:0000313" key="8">
    <source>
        <dbReference type="EMBL" id="OCK75951.1"/>
    </source>
</evidence>
<keyword evidence="4 5" id="KW-0720">Serine protease</keyword>
<proteinExistence type="inferred from homology"/>
<dbReference type="GO" id="GO:0006508">
    <property type="term" value="P:proteolysis"/>
    <property type="evidence" value="ECO:0007669"/>
    <property type="project" value="UniProtKB-KW"/>
</dbReference>
<evidence type="ECO:0000256" key="2">
    <source>
        <dbReference type="ARBA" id="ARBA00022670"/>
    </source>
</evidence>
<keyword evidence="3 5" id="KW-0378">Hydrolase</keyword>
<dbReference type="PROSITE" id="PS00138">
    <property type="entry name" value="SUBTILASE_SER"/>
    <property type="match status" value="1"/>
</dbReference>
<name>A0A8E2E240_9PEZI</name>
<dbReference type="OrthoDB" id="206201at2759"/>
<evidence type="ECO:0000256" key="1">
    <source>
        <dbReference type="ARBA" id="ARBA00011073"/>
    </source>
</evidence>
<feature type="active site" description="Charge relay system" evidence="5">
    <location>
        <position position="196"/>
    </location>
</feature>
<keyword evidence="2 5" id="KW-0645">Protease</keyword>
<dbReference type="SUPFAM" id="SSF52743">
    <property type="entry name" value="Subtilisin-like"/>
    <property type="match status" value="1"/>
</dbReference>
<evidence type="ECO:0000256" key="6">
    <source>
        <dbReference type="RuleBase" id="RU003355"/>
    </source>
</evidence>
<dbReference type="Gene3D" id="3.40.50.200">
    <property type="entry name" value="Peptidase S8/S53 domain"/>
    <property type="match status" value="1"/>
</dbReference>